<dbReference type="RefSeq" id="WP_132875345.1">
    <property type="nucleotide sequence ID" value="NZ_SLXQ01000001.1"/>
</dbReference>
<evidence type="ECO:0000313" key="3">
    <source>
        <dbReference type="Proteomes" id="UP000294911"/>
    </source>
</evidence>
<evidence type="ECO:0000259" key="1">
    <source>
        <dbReference type="PROSITE" id="PS51725"/>
    </source>
</evidence>
<comment type="caution">
    <text evidence="2">The sequence shown here is derived from an EMBL/GenBank/DDBJ whole genome shotgun (WGS) entry which is preliminary data.</text>
</comment>
<reference evidence="2 3" key="1">
    <citation type="submission" date="2019-03" db="EMBL/GenBank/DDBJ databases">
        <title>Genomic Encyclopedia of Type Strains, Phase IV (KMG-IV): sequencing the most valuable type-strain genomes for metagenomic binning, comparative biology and taxonomic classification.</title>
        <authorList>
            <person name="Goeker M."/>
        </authorList>
    </citation>
    <scope>NUCLEOTIDE SEQUENCE [LARGE SCALE GENOMIC DNA]</scope>
    <source>
        <strain evidence="2 3">DSM 45765</strain>
    </source>
</reference>
<dbReference type="Pfam" id="PF03992">
    <property type="entry name" value="ABM"/>
    <property type="match status" value="1"/>
</dbReference>
<dbReference type="InterPro" id="IPR011008">
    <property type="entry name" value="Dimeric_a/b-barrel"/>
</dbReference>
<keyword evidence="2" id="KW-0560">Oxidoreductase</keyword>
<keyword evidence="3" id="KW-1185">Reference proteome</keyword>
<accession>A0A4R2R4Y2</accession>
<name>A0A4R2R4Y2_9PSEU</name>
<dbReference type="InterPro" id="IPR007138">
    <property type="entry name" value="ABM_dom"/>
</dbReference>
<dbReference type="AlphaFoldDB" id="A0A4R2R4Y2"/>
<feature type="domain" description="ABM" evidence="1">
    <location>
        <begin position="4"/>
        <end position="94"/>
    </location>
</feature>
<evidence type="ECO:0000313" key="2">
    <source>
        <dbReference type="EMBL" id="TCP56788.1"/>
    </source>
</evidence>
<sequence>MKGGVRVLLYHSTSDPVQIELAYHEVSSELAGVTGMLGNELLQANHDPTSFVVVSYWESQEMFEAWERSGEHKRQTSPLRPFRDPNLDRAFGIFQVRAAY</sequence>
<dbReference type="Proteomes" id="UP000294911">
    <property type="component" value="Unassembled WGS sequence"/>
</dbReference>
<keyword evidence="2" id="KW-0503">Monooxygenase</keyword>
<dbReference type="EMBL" id="SLXQ01000001">
    <property type="protein sequence ID" value="TCP56788.1"/>
    <property type="molecule type" value="Genomic_DNA"/>
</dbReference>
<protein>
    <submittedName>
        <fullName evidence="2">Antibiotic biosynthesis monooxygenase</fullName>
    </submittedName>
</protein>
<organism evidence="2 3">
    <name type="scientific">Tamaricihabitans halophyticus</name>
    <dbReference type="NCBI Taxonomy" id="1262583"/>
    <lineage>
        <taxon>Bacteria</taxon>
        <taxon>Bacillati</taxon>
        <taxon>Actinomycetota</taxon>
        <taxon>Actinomycetes</taxon>
        <taxon>Pseudonocardiales</taxon>
        <taxon>Pseudonocardiaceae</taxon>
        <taxon>Tamaricihabitans</taxon>
    </lineage>
</organism>
<gene>
    <name evidence="2" type="ORF">EV191_101734</name>
</gene>
<dbReference type="Gene3D" id="3.30.70.100">
    <property type="match status" value="1"/>
</dbReference>
<dbReference type="SUPFAM" id="SSF54909">
    <property type="entry name" value="Dimeric alpha+beta barrel"/>
    <property type="match status" value="1"/>
</dbReference>
<dbReference type="OrthoDB" id="4304335at2"/>
<dbReference type="GO" id="GO:0004497">
    <property type="term" value="F:monooxygenase activity"/>
    <property type="evidence" value="ECO:0007669"/>
    <property type="project" value="UniProtKB-KW"/>
</dbReference>
<proteinExistence type="predicted"/>
<dbReference type="PROSITE" id="PS51725">
    <property type="entry name" value="ABM"/>
    <property type="match status" value="1"/>
</dbReference>